<dbReference type="Gene3D" id="1.10.630.10">
    <property type="entry name" value="Cytochrome P450"/>
    <property type="match status" value="1"/>
</dbReference>
<dbReference type="EMBL" id="CAUWAG010000018">
    <property type="protein sequence ID" value="CAJ2511397.1"/>
    <property type="molecule type" value="Genomic_DNA"/>
</dbReference>
<protein>
    <submittedName>
        <fullName evidence="5">Uu.00g070220.m01.CDS01</fullName>
    </submittedName>
</protein>
<name>A0AAI8VUM5_9PEZI</name>
<evidence type="ECO:0000313" key="6">
    <source>
        <dbReference type="Proteomes" id="UP001295740"/>
    </source>
</evidence>
<comment type="similarity">
    <text evidence="1">Belongs to the cytochrome P450 family.</text>
</comment>
<reference evidence="5" key="1">
    <citation type="submission" date="2023-10" db="EMBL/GenBank/DDBJ databases">
        <authorList>
            <person name="Hackl T."/>
        </authorList>
    </citation>
    <scope>NUCLEOTIDE SEQUENCE</scope>
</reference>
<dbReference type="CDD" id="cd00302">
    <property type="entry name" value="cytochrome_P450"/>
    <property type="match status" value="1"/>
</dbReference>
<dbReference type="InterPro" id="IPR001128">
    <property type="entry name" value="Cyt_P450"/>
</dbReference>
<dbReference type="PANTHER" id="PTHR24304">
    <property type="entry name" value="CYTOCHROME P450 FAMILY 7"/>
    <property type="match status" value="1"/>
</dbReference>
<proteinExistence type="inferred from homology"/>
<dbReference type="SUPFAM" id="SSF48264">
    <property type="entry name" value="Cytochrome P450"/>
    <property type="match status" value="1"/>
</dbReference>
<organism evidence="5 6">
    <name type="scientific">Anthostomella pinea</name>
    <dbReference type="NCBI Taxonomy" id="933095"/>
    <lineage>
        <taxon>Eukaryota</taxon>
        <taxon>Fungi</taxon>
        <taxon>Dikarya</taxon>
        <taxon>Ascomycota</taxon>
        <taxon>Pezizomycotina</taxon>
        <taxon>Sordariomycetes</taxon>
        <taxon>Xylariomycetidae</taxon>
        <taxon>Xylariales</taxon>
        <taxon>Xylariaceae</taxon>
        <taxon>Anthostomella</taxon>
    </lineage>
</organism>
<keyword evidence="3" id="KW-0479">Metal-binding</keyword>
<dbReference type="Pfam" id="PF00067">
    <property type="entry name" value="p450"/>
    <property type="match status" value="1"/>
</dbReference>
<dbReference type="Proteomes" id="UP001295740">
    <property type="component" value="Unassembled WGS sequence"/>
</dbReference>
<dbReference type="PANTHER" id="PTHR24304:SF2">
    <property type="entry name" value="24-HYDROXYCHOLESTEROL 7-ALPHA-HYDROXYLASE"/>
    <property type="match status" value="1"/>
</dbReference>
<accession>A0AAI8VUM5</accession>
<keyword evidence="2" id="KW-0349">Heme</keyword>
<evidence type="ECO:0000256" key="3">
    <source>
        <dbReference type="ARBA" id="ARBA00022723"/>
    </source>
</evidence>
<comment type="caution">
    <text evidence="5">The sequence shown here is derived from an EMBL/GenBank/DDBJ whole genome shotgun (WGS) entry which is preliminary data.</text>
</comment>
<dbReference type="GO" id="GO:0016705">
    <property type="term" value="F:oxidoreductase activity, acting on paired donors, with incorporation or reduction of molecular oxygen"/>
    <property type="evidence" value="ECO:0007669"/>
    <property type="project" value="InterPro"/>
</dbReference>
<evidence type="ECO:0000256" key="2">
    <source>
        <dbReference type="ARBA" id="ARBA00022617"/>
    </source>
</evidence>
<dbReference type="InterPro" id="IPR050529">
    <property type="entry name" value="CYP450_sterol_14alpha_dmase"/>
</dbReference>
<evidence type="ECO:0000313" key="5">
    <source>
        <dbReference type="EMBL" id="CAJ2511397.1"/>
    </source>
</evidence>
<evidence type="ECO:0000256" key="1">
    <source>
        <dbReference type="ARBA" id="ARBA00010617"/>
    </source>
</evidence>
<sequence length="558" mass="62444">MAILTGWHSDCDISTSSRFAELLTGQPAAKAETENFDRLFTKTLVLLLKKENFVKNLKALTGDTRAACKRLAAAPILLKTADTDEDSGAVGWRVTNPFDSFYDVVYQLTMRTVGADNIAEDPALLRKTLAIFERFEGSESTARVVFPWLPTLGHPQKMYSGARLAMVFQRLVERRRTTGWRRDDALQFLIDQGYGIRVIVAFEIGALFAGQLNSGINAAYLHAFLAADPSWIARVRDEVDSAVSKHRQSPAQTAADVLDTLTLADWEADFPLVDLCLRETIRLCVPGTAFRKNTSGHDVPIGTTGEVIPDGAFAAYLMDDVFLNEEWYSEPRRFDRVVGMRFAKLEMALITAYFVAMFDLELSNKDCNSSNEIPAPAKGVIAYVIIKTDPTLSLNTITQPRDGVNYDDFTEEQLASVDSNPDRKSNGYGLVLPLDRLKFSSCGAWDTPEVLKPNADGGQLELKGTVEVVSCMEKDRRRVFNYLRWGRGVNKNQRLNWEDIEYSGKSQATAVRKEMEALFWEVFLASKANGGNASNVVHYRRLGTLWHRFLVSLFIQAR</sequence>
<dbReference type="InterPro" id="IPR036396">
    <property type="entry name" value="Cyt_P450_sf"/>
</dbReference>
<keyword evidence="4" id="KW-0408">Iron</keyword>
<dbReference type="GO" id="GO:0004497">
    <property type="term" value="F:monooxygenase activity"/>
    <property type="evidence" value="ECO:0007669"/>
    <property type="project" value="InterPro"/>
</dbReference>
<dbReference type="GO" id="GO:0005506">
    <property type="term" value="F:iron ion binding"/>
    <property type="evidence" value="ECO:0007669"/>
    <property type="project" value="InterPro"/>
</dbReference>
<gene>
    <name evidence="5" type="ORF">KHLLAP_LOCUS11865</name>
</gene>
<dbReference type="GO" id="GO:0020037">
    <property type="term" value="F:heme binding"/>
    <property type="evidence" value="ECO:0007669"/>
    <property type="project" value="InterPro"/>
</dbReference>
<evidence type="ECO:0000256" key="4">
    <source>
        <dbReference type="ARBA" id="ARBA00023004"/>
    </source>
</evidence>
<keyword evidence="6" id="KW-1185">Reference proteome</keyword>
<dbReference type="AlphaFoldDB" id="A0AAI8VUM5"/>